<accession>A0A2V3YCH5</accession>
<dbReference type="SUPFAM" id="SSF51445">
    <property type="entry name" value="(Trans)glycosidases"/>
    <property type="match status" value="1"/>
</dbReference>
<dbReference type="InterPro" id="IPR028212">
    <property type="entry name" value="GHL6"/>
</dbReference>
<gene>
    <name evidence="1" type="ORF">DFR60_101456</name>
</gene>
<organism evidence="1 2">
    <name type="scientific">Hungatella effluvii</name>
    <dbReference type="NCBI Taxonomy" id="1096246"/>
    <lineage>
        <taxon>Bacteria</taxon>
        <taxon>Bacillati</taxon>
        <taxon>Bacillota</taxon>
        <taxon>Clostridia</taxon>
        <taxon>Lachnospirales</taxon>
        <taxon>Lachnospiraceae</taxon>
        <taxon>Hungatella</taxon>
    </lineage>
</organism>
<dbReference type="RefSeq" id="WP_110321425.1">
    <property type="nucleotide sequence ID" value="NZ_QJKD01000001.1"/>
</dbReference>
<dbReference type="Proteomes" id="UP000248057">
    <property type="component" value="Unassembled WGS sequence"/>
</dbReference>
<sequence length="675" mass="76936">MPWWKEEPWRLIQTNLREIDMQDLSAERYAADLKDFHATVVLLNAAGISAGYDTKLPYHSKNPYLTGDSLERIVKLCHENGIRVIARADFSKVRRNVYEMHPEWAFRTEHGDVMEQNGFVQTCLCGDYQQKYAFEILEELFGRIPFDGLYCNMGGFQTRDYEFRDYGFCHCRSCREAFRNYSGKELPEQRDSQDPAWREYEDFQKHMLTDYRKKMAGFLKGISGEICFDDVDYARIEAATEVSTRLPHWIYHASSNCRAIIGDGTSGIICSNTSVSYPGYGLRHASVSPALHAMRLWQNMANLGALDYYLIGRLDTAADRSAFETVKRIFAFREKHDAVYRNLRSTASVLLRRKDRWVATEEEKGWIRVLTEAHIPFAEILPDAMKQADLSRYRVVILADEGELEQQEGDRIDEYVLRGGTVIASGQNRIRESPAESGGTKFLRSSGILKLEKEDRQAMSAQLLLEKEEKQAFPSHQAIDAVPVGDTYFFLEWDEAAKTFLKLIPLQPFGPPECCYSREVWDYPGLIDYTYGSGRYFTLPWLPGSFYSKTGHSNTVGIMRDILTEHCGLVSVAADLTPMAEVTVSEDDSGHILIQLVNNSGAFGLTFFDPLPVEQVSLQIPTEKIPVSVISLMGGHVTWRKENGTLFLLLDRLAEYDALRIEFEDGGSADERQYS</sequence>
<dbReference type="InterPro" id="IPR017853">
    <property type="entry name" value="GH"/>
</dbReference>
<dbReference type="Gene3D" id="3.20.20.80">
    <property type="entry name" value="Glycosidases"/>
    <property type="match status" value="1"/>
</dbReference>
<dbReference type="CDD" id="cd03143">
    <property type="entry name" value="A4_beta-galactosidase_middle_domain"/>
    <property type="match status" value="1"/>
</dbReference>
<dbReference type="GeneID" id="86059801"/>
<keyword evidence="2" id="KW-1185">Reference proteome</keyword>
<dbReference type="InterPro" id="IPR029062">
    <property type="entry name" value="Class_I_gatase-like"/>
</dbReference>
<dbReference type="Pfam" id="PF14871">
    <property type="entry name" value="GHL6"/>
    <property type="match status" value="1"/>
</dbReference>
<keyword evidence="1" id="KW-0378">Hydrolase</keyword>
<dbReference type="EMBL" id="QJKD01000001">
    <property type="protein sequence ID" value="PXX57148.1"/>
    <property type="molecule type" value="Genomic_DNA"/>
</dbReference>
<reference evidence="1 2" key="1">
    <citation type="submission" date="2018-05" db="EMBL/GenBank/DDBJ databases">
        <title>Genomic Encyclopedia of Type Strains, Phase IV (KMG-IV): sequencing the most valuable type-strain genomes for metagenomic binning, comparative biology and taxonomic classification.</title>
        <authorList>
            <person name="Goeker M."/>
        </authorList>
    </citation>
    <scope>NUCLEOTIDE SEQUENCE [LARGE SCALE GENOMIC DNA]</scope>
    <source>
        <strain evidence="1 2">DSM 24995</strain>
    </source>
</reference>
<evidence type="ECO:0000313" key="2">
    <source>
        <dbReference type="Proteomes" id="UP000248057"/>
    </source>
</evidence>
<name>A0A2V3YCH5_9FIRM</name>
<dbReference type="Gene3D" id="3.40.50.880">
    <property type="match status" value="1"/>
</dbReference>
<dbReference type="AlphaFoldDB" id="A0A2V3YCH5"/>
<dbReference type="GO" id="GO:0016787">
    <property type="term" value="F:hydrolase activity"/>
    <property type="evidence" value="ECO:0007669"/>
    <property type="project" value="UniProtKB-KW"/>
</dbReference>
<proteinExistence type="predicted"/>
<protein>
    <submittedName>
        <fullName evidence="1">Putative glycosyl hydrolase-like family 6 (GHL6) protein</fullName>
    </submittedName>
</protein>
<evidence type="ECO:0000313" key="1">
    <source>
        <dbReference type="EMBL" id="PXX57148.1"/>
    </source>
</evidence>
<comment type="caution">
    <text evidence="1">The sequence shown here is derived from an EMBL/GenBank/DDBJ whole genome shotgun (WGS) entry which is preliminary data.</text>
</comment>